<dbReference type="InterPro" id="IPR011009">
    <property type="entry name" value="Kinase-like_dom_sf"/>
</dbReference>
<evidence type="ECO:0000256" key="3">
    <source>
        <dbReference type="ARBA" id="ARBA00022741"/>
    </source>
</evidence>
<reference evidence="9" key="1">
    <citation type="submission" date="2014-07" db="EMBL/GenBank/DDBJ databases">
        <authorList>
            <person name="Martin A.A"/>
            <person name="De Silva N."/>
        </authorList>
    </citation>
    <scope>NUCLEOTIDE SEQUENCE</scope>
</reference>
<keyword evidence="2" id="KW-0808">Transferase</keyword>
<dbReference type="PANTHER" id="PTHR11909">
    <property type="entry name" value="CASEIN KINASE-RELATED"/>
    <property type="match status" value="1"/>
</dbReference>
<accession>A0A0K0FM41</accession>
<dbReference type="FunFam" id="3.30.200.20:FF:000358">
    <property type="entry name" value="Tau tubulin kinase 2b"/>
    <property type="match status" value="1"/>
</dbReference>
<dbReference type="STRING" id="75913.A0A0K0FM41"/>
<evidence type="ECO:0000256" key="2">
    <source>
        <dbReference type="ARBA" id="ARBA00022679"/>
    </source>
</evidence>
<name>A0A0K0FM41_STRVS</name>
<dbReference type="PROSITE" id="PS50011">
    <property type="entry name" value="PROTEIN_KINASE_DOM"/>
    <property type="match status" value="1"/>
</dbReference>
<dbReference type="SMART" id="SM00220">
    <property type="entry name" value="S_TKc"/>
    <property type="match status" value="1"/>
</dbReference>
<keyword evidence="4" id="KW-0418">Kinase</keyword>
<dbReference type="Proteomes" id="UP000035680">
    <property type="component" value="Unassembled WGS sequence"/>
</dbReference>
<keyword evidence="5" id="KW-0067">ATP-binding</keyword>
<protein>
    <submittedName>
        <fullName evidence="10">Asator (inferred by orthology to a D. melanogaster protein)</fullName>
    </submittedName>
</protein>
<sequence length="448" mass="51622">MGDQDDKTLPINANDKIGPTTVISDTSFPFQEKENNGLIDIPSGVIIEEKFQFIKQLDEGGCGSIFLVKDTLTGSQYALKAVSNKVKESSILSFEVQVMKRLKNKKNVCQLISSGKNNRFTYVIMTLLGQSLFDLIIQEKFFSKSTAIRVSIQCLLGIKQIHEVGFVHRDIKTENFLKGHGTERIIYLVDFGLVREYVKINPSGKIEKRKARVKCGFRGTTKYASINAQENQEQGRCDDLISLLYCTAEFLKKLPWDYDDNEKVKLVKKETLTKDIFPDLPELAACLVYLYGLNYYVRPDYHKVFTFYKAEMDKLEVQFDDPYDWEISKNPTQKILPKKKENNDSTTTVYDNKKRGTSNRTTKNGSNLKTRIAKARRSLRKTSRRLRNSFRRRNNRNNDDSNSNIINENAFIEKNVEPEKANNKKKDIQSSTNFEEIEQEFKKNIIGL</sequence>
<feature type="domain" description="Protein kinase" evidence="8">
    <location>
        <begin position="51"/>
        <end position="308"/>
    </location>
</feature>
<evidence type="ECO:0000313" key="9">
    <source>
        <dbReference type="Proteomes" id="UP000035680"/>
    </source>
</evidence>
<evidence type="ECO:0000259" key="8">
    <source>
        <dbReference type="PROSITE" id="PS50011"/>
    </source>
</evidence>
<dbReference type="InterPro" id="IPR000719">
    <property type="entry name" value="Prot_kinase_dom"/>
</dbReference>
<dbReference type="Pfam" id="PF00069">
    <property type="entry name" value="Pkinase"/>
    <property type="match status" value="1"/>
</dbReference>
<dbReference type="WBParaSite" id="SVE_1006800.1">
    <property type="protein sequence ID" value="SVE_1006800.1"/>
    <property type="gene ID" value="SVE_1006800"/>
</dbReference>
<proteinExistence type="inferred from homology"/>
<dbReference type="GO" id="GO:0004674">
    <property type="term" value="F:protein serine/threonine kinase activity"/>
    <property type="evidence" value="ECO:0007669"/>
    <property type="project" value="UniProtKB-KW"/>
</dbReference>
<comment type="similarity">
    <text evidence="6">Belongs to the protein kinase superfamily. CK1 Ser/Thr protein kinase family.</text>
</comment>
<dbReference type="GO" id="GO:0015630">
    <property type="term" value="C:microtubule cytoskeleton"/>
    <property type="evidence" value="ECO:0007669"/>
    <property type="project" value="UniProtKB-ARBA"/>
</dbReference>
<evidence type="ECO:0000256" key="6">
    <source>
        <dbReference type="ARBA" id="ARBA00061588"/>
    </source>
</evidence>
<evidence type="ECO:0000256" key="5">
    <source>
        <dbReference type="ARBA" id="ARBA00022840"/>
    </source>
</evidence>
<keyword evidence="3" id="KW-0547">Nucleotide-binding</keyword>
<dbReference type="Gene3D" id="1.10.510.10">
    <property type="entry name" value="Transferase(Phosphotransferase) domain 1"/>
    <property type="match status" value="1"/>
</dbReference>
<evidence type="ECO:0000256" key="1">
    <source>
        <dbReference type="ARBA" id="ARBA00022527"/>
    </source>
</evidence>
<keyword evidence="1" id="KW-0723">Serine/threonine-protein kinase</keyword>
<dbReference type="SUPFAM" id="SSF56112">
    <property type="entry name" value="Protein kinase-like (PK-like)"/>
    <property type="match status" value="1"/>
</dbReference>
<organism evidence="9 10">
    <name type="scientific">Strongyloides venezuelensis</name>
    <name type="common">Threadworm</name>
    <dbReference type="NCBI Taxonomy" id="75913"/>
    <lineage>
        <taxon>Eukaryota</taxon>
        <taxon>Metazoa</taxon>
        <taxon>Ecdysozoa</taxon>
        <taxon>Nematoda</taxon>
        <taxon>Chromadorea</taxon>
        <taxon>Rhabditida</taxon>
        <taxon>Tylenchina</taxon>
        <taxon>Panagrolaimomorpha</taxon>
        <taxon>Strongyloidoidea</taxon>
        <taxon>Strongyloididae</taxon>
        <taxon>Strongyloides</taxon>
    </lineage>
</organism>
<dbReference type="InterPro" id="IPR050235">
    <property type="entry name" value="CK1_Ser-Thr_kinase"/>
</dbReference>
<dbReference type="GO" id="GO:0005524">
    <property type="term" value="F:ATP binding"/>
    <property type="evidence" value="ECO:0007669"/>
    <property type="project" value="UniProtKB-KW"/>
</dbReference>
<dbReference type="AlphaFoldDB" id="A0A0K0FM41"/>
<evidence type="ECO:0000256" key="4">
    <source>
        <dbReference type="ARBA" id="ARBA00022777"/>
    </source>
</evidence>
<feature type="compositionally biased region" description="Polar residues" evidence="7">
    <location>
        <begin position="358"/>
        <end position="367"/>
    </location>
</feature>
<evidence type="ECO:0000313" key="10">
    <source>
        <dbReference type="WBParaSite" id="SVE_1006800.1"/>
    </source>
</evidence>
<feature type="region of interest" description="Disordered" evidence="7">
    <location>
        <begin position="387"/>
        <end position="406"/>
    </location>
</feature>
<reference evidence="10" key="2">
    <citation type="submission" date="2015-08" db="UniProtKB">
        <authorList>
            <consortium name="WormBaseParasite"/>
        </authorList>
    </citation>
    <scope>IDENTIFICATION</scope>
</reference>
<evidence type="ECO:0000256" key="7">
    <source>
        <dbReference type="SAM" id="MobiDB-lite"/>
    </source>
</evidence>
<feature type="region of interest" description="Disordered" evidence="7">
    <location>
        <begin position="336"/>
        <end position="367"/>
    </location>
</feature>
<keyword evidence="9" id="KW-1185">Reference proteome</keyword>